<proteinExistence type="predicted"/>
<protein>
    <recommendedName>
        <fullName evidence="3">Glycosyl transferase</fullName>
    </recommendedName>
</protein>
<keyword evidence="2" id="KW-1185">Reference proteome</keyword>
<organism evidence="1 2">
    <name type="scientific">Streptomyces minutiscleroticus</name>
    <dbReference type="NCBI Taxonomy" id="68238"/>
    <lineage>
        <taxon>Bacteria</taxon>
        <taxon>Bacillati</taxon>
        <taxon>Actinomycetota</taxon>
        <taxon>Actinomycetes</taxon>
        <taxon>Kitasatosporales</taxon>
        <taxon>Streptomycetaceae</taxon>
        <taxon>Streptomyces</taxon>
    </lineage>
</organism>
<dbReference type="SUPFAM" id="SSF53756">
    <property type="entry name" value="UDP-Glycosyltransferase/glycogen phosphorylase"/>
    <property type="match status" value="1"/>
</dbReference>
<comment type="caution">
    <text evidence="1">The sequence shown here is derived from an EMBL/GenBank/DDBJ whole genome shotgun (WGS) entry which is preliminary data.</text>
</comment>
<dbReference type="EMBL" id="BMVU01000044">
    <property type="protein sequence ID" value="GGY00806.1"/>
    <property type="molecule type" value="Genomic_DNA"/>
</dbReference>
<gene>
    <name evidence="1" type="ORF">GCM10010358_63400</name>
</gene>
<evidence type="ECO:0000313" key="2">
    <source>
        <dbReference type="Proteomes" id="UP000619244"/>
    </source>
</evidence>
<accession>A0A918NWI2</accession>
<evidence type="ECO:0000313" key="1">
    <source>
        <dbReference type="EMBL" id="GGY00806.1"/>
    </source>
</evidence>
<evidence type="ECO:0008006" key="3">
    <source>
        <dbReference type="Google" id="ProtNLM"/>
    </source>
</evidence>
<dbReference type="AlphaFoldDB" id="A0A918NWI2"/>
<dbReference type="RefSeq" id="WP_190193800.1">
    <property type="nucleotide sequence ID" value="NZ_BMVU01000044.1"/>
</dbReference>
<reference evidence="1" key="1">
    <citation type="journal article" date="2014" name="Int. J. Syst. Evol. Microbiol.">
        <title>Complete genome sequence of Corynebacterium casei LMG S-19264T (=DSM 44701T), isolated from a smear-ripened cheese.</title>
        <authorList>
            <consortium name="US DOE Joint Genome Institute (JGI-PGF)"/>
            <person name="Walter F."/>
            <person name="Albersmeier A."/>
            <person name="Kalinowski J."/>
            <person name="Ruckert C."/>
        </authorList>
    </citation>
    <scope>NUCLEOTIDE SEQUENCE</scope>
    <source>
        <strain evidence="1">JCM 4790</strain>
    </source>
</reference>
<dbReference type="Gene3D" id="3.40.50.2000">
    <property type="entry name" value="Glycogen Phosphorylase B"/>
    <property type="match status" value="1"/>
</dbReference>
<sequence>MRILFPGTPAYGHLLPLLPLERAARRAGRTTAFLTHPSLASVMAPTA</sequence>
<reference evidence="1" key="2">
    <citation type="submission" date="2020-09" db="EMBL/GenBank/DDBJ databases">
        <authorList>
            <person name="Sun Q."/>
            <person name="Ohkuma M."/>
        </authorList>
    </citation>
    <scope>NUCLEOTIDE SEQUENCE</scope>
    <source>
        <strain evidence="1">JCM 4790</strain>
    </source>
</reference>
<name>A0A918NWI2_9ACTN</name>
<dbReference type="Proteomes" id="UP000619244">
    <property type="component" value="Unassembled WGS sequence"/>
</dbReference>